<feature type="non-terminal residue" evidence="1">
    <location>
        <position position="1"/>
    </location>
</feature>
<comment type="caution">
    <text evidence="1">The sequence shown here is derived from an EMBL/GenBank/DDBJ whole genome shotgun (WGS) entry which is preliminary data.</text>
</comment>
<protein>
    <submittedName>
        <fullName evidence="1">Uncharacterized protein</fullName>
    </submittedName>
</protein>
<organism evidence="1">
    <name type="scientific">Tanacetum cinerariifolium</name>
    <name type="common">Dalmatian daisy</name>
    <name type="synonym">Chrysanthemum cinerariifolium</name>
    <dbReference type="NCBI Taxonomy" id="118510"/>
    <lineage>
        <taxon>Eukaryota</taxon>
        <taxon>Viridiplantae</taxon>
        <taxon>Streptophyta</taxon>
        <taxon>Embryophyta</taxon>
        <taxon>Tracheophyta</taxon>
        <taxon>Spermatophyta</taxon>
        <taxon>Magnoliopsida</taxon>
        <taxon>eudicotyledons</taxon>
        <taxon>Gunneridae</taxon>
        <taxon>Pentapetalae</taxon>
        <taxon>asterids</taxon>
        <taxon>campanulids</taxon>
        <taxon>Asterales</taxon>
        <taxon>Asteraceae</taxon>
        <taxon>Asteroideae</taxon>
        <taxon>Anthemideae</taxon>
        <taxon>Anthemidinae</taxon>
        <taxon>Tanacetum</taxon>
    </lineage>
</organism>
<evidence type="ECO:0000313" key="1">
    <source>
        <dbReference type="EMBL" id="GFD03245.1"/>
    </source>
</evidence>
<dbReference type="EMBL" id="BKCJ011203613">
    <property type="protein sequence ID" value="GFD03245.1"/>
    <property type="molecule type" value="Genomic_DNA"/>
</dbReference>
<reference evidence="1" key="1">
    <citation type="journal article" date="2019" name="Sci. Rep.">
        <title>Draft genome of Tanacetum cinerariifolium, the natural source of mosquito coil.</title>
        <authorList>
            <person name="Yamashiro T."/>
            <person name="Shiraishi A."/>
            <person name="Satake H."/>
            <person name="Nakayama K."/>
        </authorList>
    </citation>
    <scope>NUCLEOTIDE SEQUENCE</scope>
</reference>
<dbReference type="AlphaFoldDB" id="A0A699SYM5"/>
<name>A0A699SYM5_TANCI</name>
<accession>A0A699SYM5</accession>
<sequence>TIIIENRFHRNHPSKSRMWDVEDDQLHTARMYTIDKGRNHIMGLHTQHIGQKST</sequence>
<gene>
    <name evidence="1" type="ORF">Tci_875214</name>
</gene>
<proteinExistence type="predicted"/>